<dbReference type="AlphaFoldDB" id="A0A4C1SFA0"/>
<dbReference type="Proteomes" id="UP000299102">
    <property type="component" value="Unassembled WGS sequence"/>
</dbReference>
<dbReference type="OrthoDB" id="7489058at2759"/>
<proteinExistence type="predicted"/>
<organism evidence="1 2">
    <name type="scientific">Eumeta variegata</name>
    <name type="common">Bagworm moth</name>
    <name type="synonym">Eumeta japonica</name>
    <dbReference type="NCBI Taxonomy" id="151549"/>
    <lineage>
        <taxon>Eukaryota</taxon>
        <taxon>Metazoa</taxon>
        <taxon>Ecdysozoa</taxon>
        <taxon>Arthropoda</taxon>
        <taxon>Hexapoda</taxon>
        <taxon>Insecta</taxon>
        <taxon>Pterygota</taxon>
        <taxon>Neoptera</taxon>
        <taxon>Endopterygota</taxon>
        <taxon>Lepidoptera</taxon>
        <taxon>Glossata</taxon>
        <taxon>Ditrysia</taxon>
        <taxon>Tineoidea</taxon>
        <taxon>Psychidae</taxon>
        <taxon>Oiketicinae</taxon>
        <taxon>Eumeta</taxon>
    </lineage>
</organism>
<keyword evidence="2" id="KW-1185">Reference proteome</keyword>
<protein>
    <submittedName>
        <fullName evidence="1">Uncharacterized protein</fullName>
    </submittedName>
</protein>
<accession>A0A4C1SFA0</accession>
<dbReference type="EMBL" id="BGZK01000004">
    <property type="protein sequence ID" value="GBO99789.1"/>
    <property type="molecule type" value="Genomic_DNA"/>
</dbReference>
<evidence type="ECO:0000313" key="2">
    <source>
        <dbReference type="Proteomes" id="UP000299102"/>
    </source>
</evidence>
<reference evidence="1 2" key="1">
    <citation type="journal article" date="2019" name="Commun. Biol.">
        <title>The bagworm genome reveals a unique fibroin gene that provides high tensile strength.</title>
        <authorList>
            <person name="Kono N."/>
            <person name="Nakamura H."/>
            <person name="Ohtoshi R."/>
            <person name="Tomita M."/>
            <person name="Numata K."/>
            <person name="Arakawa K."/>
        </authorList>
    </citation>
    <scope>NUCLEOTIDE SEQUENCE [LARGE SCALE GENOMIC DNA]</scope>
</reference>
<sequence>MNSNIDQYNKGIRSISTQTKLYAESLLYSCCIRSRPVCTALTLSTGMEGHARHKFQNEPIIWEPLSGSESLLAQFWTVTPATRSLAR</sequence>
<name>A0A4C1SFA0_EUMVA</name>
<gene>
    <name evidence="1" type="ORF">EVAR_74205_1</name>
</gene>
<evidence type="ECO:0000313" key="1">
    <source>
        <dbReference type="EMBL" id="GBO99789.1"/>
    </source>
</evidence>
<comment type="caution">
    <text evidence="1">The sequence shown here is derived from an EMBL/GenBank/DDBJ whole genome shotgun (WGS) entry which is preliminary data.</text>
</comment>